<keyword evidence="7" id="KW-0443">Lipid metabolism</keyword>
<accession>A0A7M7THE0</accession>
<dbReference type="RefSeq" id="XP_030834619.1">
    <property type="nucleotide sequence ID" value="XM_030978759.1"/>
</dbReference>
<evidence type="ECO:0000313" key="18">
    <source>
        <dbReference type="Proteomes" id="UP000007110"/>
    </source>
</evidence>
<evidence type="ECO:0000256" key="5">
    <source>
        <dbReference type="ARBA" id="ARBA00022946"/>
    </source>
</evidence>
<evidence type="ECO:0000256" key="13">
    <source>
        <dbReference type="ARBA" id="ARBA00052542"/>
    </source>
</evidence>
<dbReference type="KEGG" id="spu:592077"/>
<comment type="function">
    <text evidence="14">Key enzyme of fatty acid beta-oxidation. Able to isomerize both 3-cis (3Z) and 3-trans (3E) double bonds into the 2-trans (2E) form in a range of enoyl-CoA species, with a preference for (3Z)-enoyl-CoAs over (3E)-enoyl-CoAs. The catalytic efficiency of this enzyme is not affected by the fatty acyl chain length.</text>
</comment>
<keyword evidence="6" id="KW-0007">Acetylation</keyword>
<dbReference type="GeneID" id="115921353"/>
<dbReference type="InterPro" id="IPR001753">
    <property type="entry name" value="Enoyl-CoA_hydra/iso"/>
</dbReference>
<dbReference type="AlphaFoldDB" id="A0A7M7THE0"/>
<dbReference type="PANTHER" id="PTHR11941">
    <property type="entry name" value="ENOYL-COA HYDRATASE-RELATED"/>
    <property type="match status" value="1"/>
</dbReference>
<evidence type="ECO:0000256" key="11">
    <source>
        <dbReference type="ARBA" id="ARBA00051293"/>
    </source>
</evidence>
<reference evidence="17" key="2">
    <citation type="submission" date="2021-01" db="UniProtKB">
        <authorList>
            <consortium name="EnsemblMetazoa"/>
        </authorList>
    </citation>
    <scope>IDENTIFICATION</scope>
</reference>
<keyword evidence="4" id="KW-0276">Fatty acid metabolism</keyword>
<evidence type="ECO:0000256" key="12">
    <source>
        <dbReference type="ARBA" id="ARBA00052376"/>
    </source>
</evidence>
<dbReference type="GO" id="GO:0006635">
    <property type="term" value="P:fatty acid beta-oxidation"/>
    <property type="evidence" value="ECO:0000318"/>
    <property type="project" value="GO_Central"/>
</dbReference>
<keyword evidence="9" id="KW-0413">Isomerase</keyword>
<dbReference type="KEGG" id="spu:115921353"/>
<evidence type="ECO:0000256" key="1">
    <source>
        <dbReference type="ARBA" id="ARBA00004305"/>
    </source>
</evidence>
<protein>
    <recommendedName>
        <fullName evidence="15">Enoyl-CoA delta isomerase 1, mitochondrial</fullName>
    </recommendedName>
    <alternativeName>
        <fullName evidence="16">3,2-trans-enoyl-CoA isomerase</fullName>
    </alternativeName>
</protein>
<comment type="catalytic activity">
    <reaction evidence="12">
        <text>(3Z)-dodecenoyl-CoA = (2E)-dodecenoyl-CoA</text>
        <dbReference type="Rhea" id="RHEA:23716"/>
        <dbReference type="ChEBI" id="CHEBI:57330"/>
        <dbReference type="ChEBI" id="CHEBI:58543"/>
        <dbReference type="EC" id="5.3.3.8"/>
    </reaction>
    <physiologicalReaction direction="left-to-right" evidence="12">
        <dbReference type="Rhea" id="RHEA:23717"/>
    </physiologicalReaction>
</comment>
<keyword evidence="18" id="KW-1185">Reference proteome</keyword>
<comment type="subcellular location">
    <subcellularLocation>
        <location evidence="1">Mitochondrion matrix</location>
    </subcellularLocation>
</comment>
<evidence type="ECO:0000256" key="3">
    <source>
        <dbReference type="ARBA" id="ARBA00011233"/>
    </source>
</evidence>
<evidence type="ECO:0000256" key="4">
    <source>
        <dbReference type="ARBA" id="ARBA00022832"/>
    </source>
</evidence>
<evidence type="ECO:0000256" key="9">
    <source>
        <dbReference type="ARBA" id="ARBA00023235"/>
    </source>
</evidence>
<evidence type="ECO:0000256" key="15">
    <source>
        <dbReference type="ARBA" id="ARBA00068317"/>
    </source>
</evidence>
<dbReference type="GeneID" id="592077"/>
<dbReference type="OrthoDB" id="1696280at2759"/>
<evidence type="ECO:0000256" key="10">
    <source>
        <dbReference type="ARBA" id="ARBA00050938"/>
    </source>
</evidence>
<dbReference type="PANTHER" id="PTHR11941:SF45">
    <property type="entry name" value="ENOYL-COA DELTA ISOMERASE 1, MITOCHONDRIAL"/>
    <property type="match status" value="1"/>
</dbReference>
<reference evidence="18" key="1">
    <citation type="submission" date="2015-02" db="EMBL/GenBank/DDBJ databases">
        <title>Genome sequencing for Strongylocentrotus purpuratus.</title>
        <authorList>
            <person name="Murali S."/>
            <person name="Liu Y."/>
            <person name="Vee V."/>
            <person name="English A."/>
            <person name="Wang M."/>
            <person name="Skinner E."/>
            <person name="Han Y."/>
            <person name="Muzny D.M."/>
            <person name="Worley K.C."/>
            <person name="Gibbs R.A."/>
        </authorList>
    </citation>
    <scope>NUCLEOTIDE SEQUENCE</scope>
</reference>
<keyword evidence="5" id="KW-0809">Transit peptide</keyword>
<evidence type="ECO:0000256" key="6">
    <source>
        <dbReference type="ARBA" id="ARBA00022990"/>
    </source>
</evidence>
<dbReference type="Gene3D" id="3.90.226.10">
    <property type="entry name" value="2-enoyl-CoA Hydratase, Chain A, domain 1"/>
    <property type="match status" value="1"/>
</dbReference>
<comment type="subunit">
    <text evidence="3">Homotrimer.</text>
</comment>
<comment type="catalytic activity">
    <reaction evidence="10">
        <text>(3Z)-decenoyl-CoA = (2E)-decenoyl-CoA</text>
        <dbReference type="Rhea" id="RHEA:77195"/>
        <dbReference type="ChEBI" id="CHEBI:61406"/>
        <dbReference type="ChEBI" id="CHEBI:195601"/>
    </reaction>
    <physiologicalReaction direction="left-to-right" evidence="10">
        <dbReference type="Rhea" id="RHEA:77196"/>
    </physiologicalReaction>
</comment>
<organism evidence="17 18">
    <name type="scientific">Strongylocentrotus purpuratus</name>
    <name type="common">Purple sea urchin</name>
    <dbReference type="NCBI Taxonomy" id="7668"/>
    <lineage>
        <taxon>Eukaryota</taxon>
        <taxon>Metazoa</taxon>
        <taxon>Echinodermata</taxon>
        <taxon>Eleutherozoa</taxon>
        <taxon>Echinozoa</taxon>
        <taxon>Echinoidea</taxon>
        <taxon>Euechinoidea</taxon>
        <taxon>Echinacea</taxon>
        <taxon>Camarodonta</taxon>
        <taxon>Echinidea</taxon>
        <taxon>Strongylocentrotidae</taxon>
        <taxon>Strongylocentrotus</taxon>
    </lineage>
</organism>
<evidence type="ECO:0000256" key="16">
    <source>
        <dbReference type="ARBA" id="ARBA00083575"/>
    </source>
</evidence>
<dbReference type="RefSeq" id="XP_796711.2">
    <property type="nucleotide sequence ID" value="XM_791618.5"/>
</dbReference>
<comment type="catalytic activity">
    <reaction evidence="13">
        <text>(3Z)-octenoyl-CoA = (2E)-octenoyl-CoA</text>
        <dbReference type="Rhea" id="RHEA:46044"/>
        <dbReference type="ChEBI" id="CHEBI:62242"/>
        <dbReference type="ChEBI" id="CHEBI:85640"/>
    </reaction>
    <physiologicalReaction direction="left-to-right" evidence="13">
        <dbReference type="Rhea" id="RHEA:46045"/>
    </physiologicalReaction>
</comment>
<dbReference type="Pfam" id="PF00378">
    <property type="entry name" value="ECH_1"/>
    <property type="match status" value="1"/>
</dbReference>
<evidence type="ECO:0000256" key="8">
    <source>
        <dbReference type="ARBA" id="ARBA00023128"/>
    </source>
</evidence>
<comment type="pathway">
    <text evidence="2">Lipid metabolism; fatty acid beta-oxidation.</text>
</comment>
<dbReference type="FunFam" id="3.90.226.10:FF:000034">
    <property type="entry name" value="Enoyl-CoA delta isomerase 1"/>
    <property type="match status" value="1"/>
</dbReference>
<name>A0A7M7THE0_STRPU</name>
<proteinExistence type="predicted"/>
<dbReference type="GO" id="GO:0005759">
    <property type="term" value="C:mitochondrial matrix"/>
    <property type="evidence" value="ECO:0007669"/>
    <property type="project" value="UniProtKB-SubCell"/>
</dbReference>
<evidence type="ECO:0000313" key="17">
    <source>
        <dbReference type="EnsemblMetazoa" id="XP_796711"/>
    </source>
</evidence>
<evidence type="ECO:0000256" key="7">
    <source>
        <dbReference type="ARBA" id="ARBA00023098"/>
    </source>
</evidence>
<dbReference type="EnsemblMetazoa" id="XM_791618">
    <property type="protein sequence ID" value="XP_796711"/>
    <property type="gene ID" value="LOC592077"/>
</dbReference>
<dbReference type="InParanoid" id="A0A7M7THE0"/>
<dbReference type="Proteomes" id="UP000007110">
    <property type="component" value="Unassembled WGS sequence"/>
</dbReference>
<dbReference type="InterPro" id="IPR029045">
    <property type="entry name" value="ClpP/crotonase-like_dom_sf"/>
</dbReference>
<evidence type="ECO:0000256" key="14">
    <source>
        <dbReference type="ARBA" id="ARBA00056147"/>
    </source>
</evidence>
<dbReference type="OMA" id="WFMSSFL"/>
<comment type="catalytic activity">
    <reaction evidence="11">
        <text>(2E)-tetradecenoyl-CoA = (3Z)-tetradecenoyl-CoA</text>
        <dbReference type="Rhea" id="RHEA:29847"/>
        <dbReference type="ChEBI" id="CHEBI:61405"/>
        <dbReference type="ChEBI" id="CHEBI:61968"/>
    </reaction>
    <physiologicalReaction direction="right-to-left" evidence="11">
        <dbReference type="Rhea" id="RHEA:29849"/>
    </physiologicalReaction>
</comment>
<dbReference type="EnsemblMetazoa" id="XM_030978759">
    <property type="protein sequence ID" value="XP_030834619"/>
    <property type="gene ID" value="LOC115921353"/>
</dbReference>
<dbReference type="Gene3D" id="6.10.250.170">
    <property type="match status" value="1"/>
</dbReference>
<sequence>MSFLSRFIRPCVHHAQRSSAASHLSRNGAPASQTLSRLFSSDAGLVKVDKEQGYAVLHMNRPPVNSLNTEFLQELTANIEELESDRHMQGLIITSACPKIFSAGLDITEMYQKSPESTDRFWRSLQDFWLTLYDSRLATVAAVTGHSPAGGCAIAMSCDHRIMAEGPFTMGLNEVNLGIVAPFWFKDTMQNTIGQRETERALGLGLLYKPDEALNVGLIDQVVPLENVVDQAREEIQKWIKIPGVARMASKRMIRESTLTKLRDIREDDINMFTNFIQMEAVQKHLGSYMEKLKKK</sequence>
<evidence type="ECO:0000256" key="2">
    <source>
        <dbReference type="ARBA" id="ARBA00005005"/>
    </source>
</evidence>
<dbReference type="CDD" id="cd06558">
    <property type="entry name" value="crotonase-like"/>
    <property type="match status" value="1"/>
</dbReference>
<keyword evidence="8" id="KW-0496">Mitochondrion</keyword>
<dbReference type="SUPFAM" id="SSF52096">
    <property type="entry name" value="ClpP/crotonase"/>
    <property type="match status" value="1"/>
</dbReference>
<dbReference type="GO" id="GO:0004165">
    <property type="term" value="F:delta(3)-delta(2)-enoyl-CoA isomerase activity"/>
    <property type="evidence" value="ECO:0000318"/>
    <property type="project" value="GO_Central"/>
</dbReference>
<dbReference type="GO" id="GO:0005739">
    <property type="term" value="C:mitochondrion"/>
    <property type="evidence" value="ECO:0000318"/>
    <property type="project" value="GO_Central"/>
</dbReference>